<dbReference type="EC" id="2.1.1.-" evidence="3"/>
<keyword evidence="3" id="KW-0489">Methyltransferase</keyword>
<keyword evidence="4" id="KW-1185">Reference proteome</keyword>
<dbReference type="EMBL" id="JBHLTN010000028">
    <property type="protein sequence ID" value="MFC0593530.1"/>
    <property type="molecule type" value="Genomic_DNA"/>
</dbReference>
<gene>
    <name evidence="3" type="ORF">ACFFGG_13315</name>
</gene>
<sequence>MSDLHDWFQTPAGQVVLAWERARLDEALADVFGYHALQLGLAELDAMAANRMPHRWLANVTPPLPEAAVPRTALVTDSTALPFGEASLDLVVLPHTLEFSADPHACLREVQRVLVPEGRVAITGFNPASLWGLRQYRAHWLGGRLFLPDVGEFIGPRRLRDWLQLLELELESAEFGCYQPAVRGARTLARFGWLERLGQRWWPILGATYCIVAVKRVRGPLLIGQSWRKAAAPVGQPASIAGRATPAGHHKESHFGSR</sequence>
<feature type="region of interest" description="Disordered" evidence="1">
    <location>
        <begin position="238"/>
        <end position="258"/>
    </location>
</feature>
<keyword evidence="3" id="KW-0808">Transferase</keyword>
<dbReference type="SUPFAM" id="SSF53335">
    <property type="entry name" value="S-adenosyl-L-methionine-dependent methyltransferases"/>
    <property type="match status" value="1"/>
</dbReference>
<evidence type="ECO:0000313" key="3">
    <source>
        <dbReference type="EMBL" id="MFC0593530.1"/>
    </source>
</evidence>
<dbReference type="GO" id="GO:0032259">
    <property type="term" value="P:methylation"/>
    <property type="evidence" value="ECO:0007669"/>
    <property type="project" value="UniProtKB-KW"/>
</dbReference>
<evidence type="ECO:0000313" key="4">
    <source>
        <dbReference type="Proteomes" id="UP001589834"/>
    </source>
</evidence>
<evidence type="ECO:0000259" key="2">
    <source>
        <dbReference type="Pfam" id="PF08241"/>
    </source>
</evidence>
<dbReference type="Gene3D" id="3.40.50.150">
    <property type="entry name" value="Vaccinia Virus protein VP39"/>
    <property type="match status" value="1"/>
</dbReference>
<dbReference type="Pfam" id="PF08241">
    <property type="entry name" value="Methyltransf_11"/>
    <property type="match status" value="1"/>
</dbReference>
<dbReference type="InterPro" id="IPR029063">
    <property type="entry name" value="SAM-dependent_MTases_sf"/>
</dbReference>
<evidence type="ECO:0000256" key="1">
    <source>
        <dbReference type="SAM" id="MobiDB-lite"/>
    </source>
</evidence>
<dbReference type="InterPro" id="IPR013216">
    <property type="entry name" value="Methyltransf_11"/>
</dbReference>
<name>A0ABV6PUJ5_9BURK</name>
<comment type="caution">
    <text evidence="3">The sequence shown here is derived from an EMBL/GenBank/DDBJ whole genome shotgun (WGS) entry which is preliminary data.</text>
</comment>
<accession>A0ABV6PUJ5</accession>
<protein>
    <submittedName>
        <fullName evidence="3">Class I SAM-dependent methyltransferase</fullName>
        <ecNumber evidence="3">2.1.1.-</ecNumber>
    </submittedName>
</protein>
<dbReference type="RefSeq" id="WP_377483761.1">
    <property type="nucleotide sequence ID" value="NZ_JBHLTN010000028.1"/>
</dbReference>
<organism evidence="3 4">
    <name type="scientific">Ottowia pentelensis</name>
    <dbReference type="NCBI Taxonomy" id="511108"/>
    <lineage>
        <taxon>Bacteria</taxon>
        <taxon>Pseudomonadati</taxon>
        <taxon>Pseudomonadota</taxon>
        <taxon>Betaproteobacteria</taxon>
        <taxon>Burkholderiales</taxon>
        <taxon>Comamonadaceae</taxon>
        <taxon>Ottowia</taxon>
    </lineage>
</organism>
<feature type="compositionally biased region" description="Basic and acidic residues" evidence="1">
    <location>
        <begin position="249"/>
        <end position="258"/>
    </location>
</feature>
<dbReference type="GO" id="GO:0008168">
    <property type="term" value="F:methyltransferase activity"/>
    <property type="evidence" value="ECO:0007669"/>
    <property type="project" value="UniProtKB-KW"/>
</dbReference>
<dbReference type="Proteomes" id="UP001589834">
    <property type="component" value="Unassembled WGS sequence"/>
</dbReference>
<feature type="domain" description="Methyltransferase type 11" evidence="2">
    <location>
        <begin position="73"/>
        <end position="122"/>
    </location>
</feature>
<reference evidence="3 4" key="1">
    <citation type="submission" date="2024-09" db="EMBL/GenBank/DDBJ databases">
        <authorList>
            <person name="Sun Q."/>
            <person name="Mori K."/>
        </authorList>
    </citation>
    <scope>NUCLEOTIDE SEQUENCE [LARGE SCALE GENOMIC DNA]</scope>
    <source>
        <strain evidence="3 4">NCAIM B.02336</strain>
    </source>
</reference>
<proteinExistence type="predicted"/>